<dbReference type="Proteomes" id="UP000185829">
    <property type="component" value="Unassembled WGS sequence"/>
</dbReference>
<keyword evidence="1" id="KW-0472">Membrane</keyword>
<evidence type="ECO:0000256" key="1">
    <source>
        <dbReference type="SAM" id="Phobius"/>
    </source>
</evidence>
<comment type="caution">
    <text evidence="2">The sequence shown here is derived from an EMBL/GenBank/DDBJ whole genome shotgun (WGS) entry which is preliminary data.</text>
</comment>
<name>A0A9X8WM89_9BACI</name>
<protein>
    <submittedName>
        <fullName evidence="2">Uncharacterized protein</fullName>
    </submittedName>
</protein>
<reference evidence="2 3" key="1">
    <citation type="submission" date="2017-01" db="EMBL/GenBank/DDBJ databases">
        <authorList>
            <person name="Varghese N."/>
            <person name="Submissions S."/>
        </authorList>
    </citation>
    <scope>NUCLEOTIDE SEQUENCE [LARGE SCALE GENOMIC DNA]</scope>
    <source>
        <strain evidence="2 3">RUG2-6</strain>
    </source>
</reference>
<accession>A0A9X8WM89</accession>
<proteinExistence type="predicted"/>
<dbReference type="AlphaFoldDB" id="A0A9X8WM89"/>
<organism evidence="2 3">
    <name type="scientific">Peribacillus simplex</name>
    <dbReference type="NCBI Taxonomy" id="1478"/>
    <lineage>
        <taxon>Bacteria</taxon>
        <taxon>Bacillati</taxon>
        <taxon>Bacillota</taxon>
        <taxon>Bacilli</taxon>
        <taxon>Bacillales</taxon>
        <taxon>Bacillaceae</taxon>
        <taxon>Peribacillus</taxon>
    </lineage>
</organism>
<sequence length="104" mass="12197">MFIKHPKIITYFMNLFLIRTDKNSPITGNRIIASCIVILTKLFIPQGLTFNIPLPWMNKKVPDKIQIKLVINIYIRFLIFLSLYRIPSPISETLTHNSIYLVTY</sequence>
<feature type="transmembrane region" description="Helical" evidence="1">
    <location>
        <begin position="69"/>
        <end position="86"/>
    </location>
</feature>
<evidence type="ECO:0000313" key="3">
    <source>
        <dbReference type="Proteomes" id="UP000185829"/>
    </source>
</evidence>
<dbReference type="EMBL" id="FTMX01000006">
    <property type="protein sequence ID" value="SIR87826.1"/>
    <property type="molecule type" value="Genomic_DNA"/>
</dbReference>
<feature type="transmembrane region" description="Helical" evidence="1">
    <location>
        <begin position="31"/>
        <end position="57"/>
    </location>
</feature>
<gene>
    <name evidence="2" type="ORF">SAMN05878482_106354</name>
</gene>
<keyword evidence="1" id="KW-1133">Transmembrane helix</keyword>
<evidence type="ECO:0000313" key="2">
    <source>
        <dbReference type="EMBL" id="SIR87826.1"/>
    </source>
</evidence>
<keyword evidence="1" id="KW-0812">Transmembrane</keyword>